<evidence type="ECO:0000256" key="2">
    <source>
        <dbReference type="ARBA" id="ARBA00022705"/>
    </source>
</evidence>
<sequence>MASPNLYELLEVDGSVSNDDLKKAYRRLARQYHPDANPGDTVAEARFKEISQAYEILSDPDRRAHYDRFGSDVNGQSGFDGGSVQDLFDMFFQGFGGGGGQRRSGPQPGPDAEVSLRITLHEAAFGISREVTVTLPVACSGCDGKGAAPGTSAKTCGACDGAGQVRRVRNSMLGQMVTASPCNACSGYGSTFEKPCTECRGEGRRNDKKTITIAVPSGIEHGSTMRLSGYGPAGQRGAPNGTLFVHLLVEDDPRFERNGDDLHHEVTISFTQAVLGGTVTVPTLEDDEVVTIPSGSAHGTILRVREKGIPHMRHRGRGDLFVHLAIEVPADLDQHAESILREFAAARGEDVAEAAHGLFSRKKASKK</sequence>
<evidence type="ECO:0000256" key="7">
    <source>
        <dbReference type="ARBA" id="ARBA00023016"/>
    </source>
</evidence>
<feature type="domain" description="J" evidence="9">
    <location>
        <begin position="5"/>
        <end position="70"/>
    </location>
</feature>
<keyword evidence="6" id="KW-0862">Zinc</keyword>
<dbReference type="InterPro" id="IPR036869">
    <property type="entry name" value="J_dom_sf"/>
</dbReference>
<dbReference type="Pfam" id="PF01556">
    <property type="entry name" value="DnaJ_C"/>
    <property type="match status" value="1"/>
</dbReference>
<dbReference type="GO" id="GO:0005737">
    <property type="term" value="C:cytoplasm"/>
    <property type="evidence" value="ECO:0007669"/>
    <property type="project" value="TreeGrafter"/>
</dbReference>
<reference evidence="11" key="1">
    <citation type="submission" date="2020-05" db="EMBL/GenBank/DDBJ databases">
        <authorList>
            <person name="Chiriac C."/>
            <person name="Salcher M."/>
            <person name="Ghai R."/>
            <person name="Kavagutti S V."/>
        </authorList>
    </citation>
    <scope>NUCLEOTIDE SEQUENCE</scope>
</reference>
<dbReference type="Gene3D" id="1.10.287.110">
    <property type="entry name" value="DnaJ domain"/>
    <property type="match status" value="1"/>
</dbReference>
<dbReference type="GO" id="GO:0005524">
    <property type="term" value="F:ATP binding"/>
    <property type="evidence" value="ECO:0007669"/>
    <property type="project" value="InterPro"/>
</dbReference>
<evidence type="ECO:0000256" key="5">
    <source>
        <dbReference type="ARBA" id="ARBA00022771"/>
    </source>
</evidence>
<dbReference type="SUPFAM" id="SSF46565">
    <property type="entry name" value="Chaperone J-domain"/>
    <property type="match status" value="1"/>
</dbReference>
<dbReference type="GO" id="GO:0008270">
    <property type="term" value="F:zinc ion binding"/>
    <property type="evidence" value="ECO:0007669"/>
    <property type="project" value="UniProtKB-KW"/>
</dbReference>
<dbReference type="GO" id="GO:0031072">
    <property type="term" value="F:heat shock protein binding"/>
    <property type="evidence" value="ECO:0007669"/>
    <property type="project" value="InterPro"/>
</dbReference>
<dbReference type="Pfam" id="PF00226">
    <property type="entry name" value="DnaJ"/>
    <property type="match status" value="1"/>
</dbReference>
<dbReference type="InterPro" id="IPR012724">
    <property type="entry name" value="DnaJ"/>
</dbReference>
<proteinExistence type="inferred from homology"/>
<protein>
    <submittedName>
        <fullName evidence="11">Unannotated protein</fullName>
    </submittedName>
</protein>
<dbReference type="FunFam" id="2.60.260.20:FF:000005">
    <property type="entry name" value="Chaperone protein dnaJ 1, mitochondrial"/>
    <property type="match status" value="1"/>
</dbReference>
<keyword evidence="1" id="KW-0963">Cytoplasm</keyword>
<dbReference type="PANTHER" id="PTHR43096:SF48">
    <property type="entry name" value="CHAPERONE PROTEIN DNAJ"/>
    <property type="match status" value="1"/>
</dbReference>
<dbReference type="FunFam" id="2.10.230.10:FF:000002">
    <property type="entry name" value="Molecular chaperone DnaJ"/>
    <property type="match status" value="1"/>
</dbReference>
<dbReference type="SUPFAM" id="SSF57938">
    <property type="entry name" value="DnaJ/Hsp40 cysteine-rich domain"/>
    <property type="match status" value="1"/>
</dbReference>
<dbReference type="Gene3D" id="2.10.230.10">
    <property type="entry name" value="Heat shock protein DnaJ, cysteine-rich domain"/>
    <property type="match status" value="1"/>
</dbReference>
<dbReference type="PANTHER" id="PTHR43096">
    <property type="entry name" value="DNAJ HOMOLOG 1, MITOCHONDRIAL-RELATED"/>
    <property type="match status" value="1"/>
</dbReference>
<keyword evidence="3" id="KW-0479">Metal-binding</keyword>
<dbReference type="PROSITE" id="PS50076">
    <property type="entry name" value="DNAJ_2"/>
    <property type="match status" value="1"/>
</dbReference>
<evidence type="ECO:0000259" key="10">
    <source>
        <dbReference type="PROSITE" id="PS51188"/>
    </source>
</evidence>
<dbReference type="SMART" id="SM00271">
    <property type="entry name" value="DnaJ"/>
    <property type="match status" value="1"/>
</dbReference>
<dbReference type="SUPFAM" id="SSF49493">
    <property type="entry name" value="HSP40/DnaJ peptide-binding domain"/>
    <property type="match status" value="2"/>
</dbReference>
<dbReference type="GO" id="GO:0051082">
    <property type="term" value="F:unfolded protein binding"/>
    <property type="evidence" value="ECO:0007669"/>
    <property type="project" value="InterPro"/>
</dbReference>
<keyword evidence="8" id="KW-0143">Chaperone</keyword>
<feature type="domain" description="CR-type" evidence="10">
    <location>
        <begin position="126"/>
        <end position="208"/>
    </location>
</feature>
<dbReference type="InterPro" id="IPR008971">
    <property type="entry name" value="HSP40/DnaJ_pept-bd"/>
</dbReference>
<dbReference type="InterPro" id="IPR036410">
    <property type="entry name" value="HSP_DnaJ_Cys-rich_dom_sf"/>
</dbReference>
<keyword evidence="5" id="KW-0863">Zinc-finger</keyword>
<evidence type="ECO:0000256" key="6">
    <source>
        <dbReference type="ARBA" id="ARBA00022833"/>
    </source>
</evidence>
<dbReference type="HAMAP" id="MF_01152">
    <property type="entry name" value="DnaJ"/>
    <property type="match status" value="1"/>
</dbReference>
<dbReference type="GO" id="GO:0009408">
    <property type="term" value="P:response to heat"/>
    <property type="evidence" value="ECO:0007669"/>
    <property type="project" value="InterPro"/>
</dbReference>
<dbReference type="PROSITE" id="PS51188">
    <property type="entry name" value="ZF_CR"/>
    <property type="match status" value="1"/>
</dbReference>
<dbReference type="InterPro" id="IPR001623">
    <property type="entry name" value="DnaJ_domain"/>
</dbReference>
<evidence type="ECO:0000256" key="4">
    <source>
        <dbReference type="ARBA" id="ARBA00022737"/>
    </source>
</evidence>
<name>A0A6J7D0U0_9ZZZZ</name>
<dbReference type="InterPro" id="IPR001305">
    <property type="entry name" value="HSP_DnaJ_Cys-rich_dom"/>
</dbReference>
<evidence type="ECO:0000256" key="8">
    <source>
        <dbReference type="ARBA" id="ARBA00023186"/>
    </source>
</evidence>
<keyword evidence="7" id="KW-0346">Stress response</keyword>
<organism evidence="11">
    <name type="scientific">freshwater metagenome</name>
    <dbReference type="NCBI Taxonomy" id="449393"/>
    <lineage>
        <taxon>unclassified sequences</taxon>
        <taxon>metagenomes</taxon>
        <taxon>ecological metagenomes</taxon>
    </lineage>
</organism>
<keyword evidence="2" id="KW-0235">DNA replication</keyword>
<evidence type="ECO:0000256" key="1">
    <source>
        <dbReference type="ARBA" id="ARBA00022490"/>
    </source>
</evidence>
<gene>
    <name evidence="11" type="ORF">UFOPK3381_00311</name>
</gene>
<dbReference type="CDD" id="cd10747">
    <property type="entry name" value="DnaJ_C"/>
    <property type="match status" value="1"/>
</dbReference>
<dbReference type="InterPro" id="IPR002939">
    <property type="entry name" value="DnaJ_C"/>
</dbReference>
<dbReference type="GO" id="GO:0042026">
    <property type="term" value="P:protein refolding"/>
    <property type="evidence" value="ECO:0007669"/>
    <property type="project" value="TreeGrafter"/>
</dbReference>
<dbReference type="CDD" id="cd10719">
    <property type="entry name" value="DnaJ_zf"/>
    <property type="match status" value="1"/>
</dbReference>
<evidence type="ECO:0000259" key="9">
    <source>
        <dbReference type="PROSITE" id="PS50076"/>
    </source>
</evidence>
<dbReference type="PRINTS" id="PR00625">
    <property type="entry name" value="JDOMAIN"/>
</dbReference>
<dbReference type="Pfam" id="PF00684">
    <property type="entry name" value="DnaJ_CXXCXGXG"/>
    <property type="match status" value="1"/>
</dbReference>
<dbReference type="Gene3D" id="2.60.260.20">
    <property type="entry name" value="Urease metallochaperone UreE, N-terminal domain"/>
    <property type="match status" value="2"/>
</dbReference>
<dbReference type="AlphaFoldDB" id="A0A6J7D0U0"/>
<dbReference type="NCBIfam" id="NF008035">
    <property type="entry name" value="PRK10767.1"/>
    <property type="match status" value="1"/>
</dbReference>
<dbReference type="InterPro" id="IPR018253">
    <property type="entry name" value="DnaJ_domain_CS"/>
</dbReference>
<dbReference type="EMBL" id="CAFBLN010000006">
    <property type="protein sequence ID" value="CAB4862039.1"/>
    <property type="molecule type" value="Genomic_DNA"/>
</dbReference>
<accession>A0A6J7D0U0</accession>
<keyword evidence="4" id="KW-0677">Repeat</keyword>
<dbReference type="CDD" id="cd06257">
    <property type="entry name" value="DnaJ"/>
    <property type="match status" value="1"/>
</dbReference>
<evidence type="ECO:0000313" key="11">
    <source>
        <dbReference type="EMBL" id="CAB4862039.1"/>
    </source>
</evidence>
<evidence type="ECO:0000256" key="3">
    <source>
        <dbReference type="ARBA" id="ARBA00022723"/>
    </source>
</evidence>
<dbReference type="PROSITE" id="PS00636">
    <property type="entry name" value="DNAJ_1"/>
    <property type="match status" value="1"/>
</dbReference>
<dbReference type="GO" id="GO:0006260">
    <property type="term" value="P:DNA replication"/>
    <property type="evidence" value="ECO:0007669"/>
    <property type="project" value="UniProtKB-KW"/>
</dbReference>